<reference evidence="2 3" key="1">
    <citation type="journal article" date="2016" name="Mol. Biol. Evol.">
        <title>Comparative Genomics of Early-Diverging Mushroom-Forming Fungi Provides Insights into the Origins of Lignocellulose Decay Capabilities.</title>
        <authorList>
            <person name="Nagy L.G."/>
            <person name="Riley R."/>
            <person name="Tritt A."/>
            <person name="Adam C."/>
            <person name="Daum C."/>
            <person name="Floudas D."/>
            <person name="Sun H."/>
            <person name="Yadav J.S."/>
            <person name="Pangilinan J."/>
            <person name="Larsson K.H."/>
            <person name="Matsuura K."/>
            <person name="Barry K."/>
            <person name="Labutti K."/>
            <person name="Kuo R."/>
            <person name="Ohm R.A."/>
            <person name="Bhattacharya S.S."/>
            <person name="Shirouzu T."/>
            <person name="Yoshinaga Y."/>
            <person name="Martin F.M."/>
            <person name="Grigoriev I.V."/>
            <person name="Hibbett D.S."/>
        </authorList>
    </citation>
    <scope>NUCLEOTIDE SEQUENCE [LARGE SCALE GENOMIC DNA]</scope>
    <source>
        <strain evidence="2 3">HHB12733</strain>
    </source>
</reference>
<evidence type="ECO:0000313" key="3">
    <source>
        <dbReference type="Proteomes" id="UP000076842"/>
    </source>
</evidence>
<dbReference type="Pfam" id="PF24764">
    <property type="entry name" value="rva_4"/>
    <property type="match status" value="1"/>
</dbReference>
<organism evidence="2 3">
    <name type="scientific">Calocera cornea HHB12733</name>
    <dbReference type="NCBI Taxonomy" id="1353952"/>
    <lineage>
        <taxon>Eukaryota</taxon>
        <taxon>Fungi</taxon>
        <taxon>Dikarya</taxon>
        <taxon>Basidiomycota</taxon>
        <taxon>Agaricomycotina</taxon>
        <taxon>Dacrymycetes</taxon>
        <taxon>Dacrymycetales</taxon>
        <taxon>Dacrymycetaceae</taxon>
        <taxon>Calocera</taxon>
    </lineage>
</organism>
<dbReference type="PANTHER" id="PTHR46177:SF1">
    <property type="entry name" value="INTEGRASE CATALYTIC DOMAIN-CONTAINING PROTEIN"/>
    <property type="match status" value="1"/>
</dbReference>
<dbReference type="AlphaFoldDB" id="A0A165BZS4"/>
<dbReference type="InterPro" id="IPR001584">
    <property type="entry name" value="Integrase_cat-core"/>
</dbReference>
<dbReference type="Proteomes" id="UP000076842">
    <property type="component" value="Unassembled WGS sequence"/>
</dbReference>
<dbReference type="PROSITE" id="PS50994">
    <property type="entry name" value="INTEGRASE"/>
    <property type="match status" value="1"/>
</dbReference>
<sequence length="349" mass="39981">MSRLEIATARRPLHKDEEVGQAIVELVEEDLMKTWGRGRILHKLKLHKNIQDASGTFVRAFLSALDQGSSQRRAPGKRKRVHLTSLWSLGPSEEWSGDGHDKLARMGLPIWGLRDKASRRLLGLWVVPNSRLQTVPAALFLQVVQKVGGVPMKVTLDKGSEGGVLGQLQNHLRMTFAPGLDPAVLPAFQQIKSIYNITIERSWRFLYEHLLESILEAWEIGVRAGIYHEALELEYSVARWLWARLVQKELDKYVVERNTARIRRQARVHLPTGDTPDEFWYHPEYWNMENCLIPVAAEYIQELIRERTPQGLFQFVSDAMELACTELYAAVGCPALTLHNTWEVYTRMV</sequence>
<keyword evidence="3" id="KW-1185">Reference proteome</keyword>
<dbReference type="OrthoDB" id="5392716at2759"/>
<proteinExistence type="predicted"/>
<dbReference type="GO" id="GO:0015074">
    <property type="term" value="P:DNA integration"/>
    <property type="evidence" value="ECO:0007669"/>
    <property type="project" value="InterPro"/>
</dbReference>
<dbReference type="PANTHER" id="PTHR46177">
    <property type="entry name" value="INTEGRASE CATALYTIC DOMAIN-CONTAINING PROTEIN"/>
    <property type="match status" value="1"/>
</dbReference>
<dbReference type="EMBL" id="KV424280">
    <property type="protein sequence ID" value="KZT50014.1"/>
    <property type="molecule type" value="Genomic_DNA"/>
</dbReference>
<name>A0A165BZS4_9BASI</name>
<feature type="non-terminal residue" evidence="2">
    <location>
        <position position="349"/>
    </location>
</feature>
<accession>A0A165BZS4</accession>
<evidence type="ECO:0000259" key="1">
    <source>
        <dbReference type="PROSITE" id="PS50994"/>
    </source>
</evidence>
<dbReference type="STRING" id="1353952.A0A165BZS4"/>
<evidence type="ECO:0000313" key="2">
    <source>
        <dbReference type="EMBL" id="KZT50014.1"/>
    </source>
</evidence>
<feature type="domain" description="Integrase catalytic" evidence="1">
    <location>
        <begin position="87"/>
        <end position="284"/>
    </location>
</feature>
<dbReference type="InterPro" id="IPR058913">
    <property type="entry name" value="Integrase_dom_put"/>
</dbReference>
<protein>
    <recommendedName>
        <fullName evidence="1">Integrase catalytic domain-containing protein</fullName>
    </recommendedName>
</protein>
<dbReference type="InParanoid" id="A0A165BZS4"/>
<gene>
    <name evidence="2" type="ORF">CALCODRAFT_419002</name>
</gene>